<proteinExistence type="predicted"/>
<dbReference type="CDD" id="cd08946">
    <property type="entry name" value="SDR_e"/>
    <property type="match status" value="1"/>
</dbReference>
<dbReference type="PANTHER" id="PTHR43245:SF23">
    <property type="entry name" value="NAD(P)-BINDING DOMAIN-CONTAINING PROTEIN"/>
    <property type="match status" value="1"/>
</dbReference>
<name>A0ABV2X931_9NOCA</name>
<sequence length="349" mass="37217">MKVTVLGGGGYLGSAIARYLAGSGHTVRAVDNFMYGHRWSEEMSSGDIELIHADYRSKSSLTEVLRGVDACIHMGGLVGEPACQVDVDLAVELTYTSVIGAAQVVDELRIPVFVAASTCSVYGAEAAVVDETSTACPIGVYAATKLGIERVVGGMLTGRTACAFPRFGTAFGLSHRPRLDTVVNLMSARAAAGIALEVRGGGQWRPFVHVLDIARSVELLMSSGYVGPINVGADDDNLTIADLAARIRAVSGATVHFGDTADNEDRRSYRVDFRRLAELGYRKTRTIEQGIAEIADAVRAGAIADIENDAYSNIRSLRRAIASGKVARDHSPWMRELVAAYPLQVMSHG</sequence>
<dbReference type="RefSeq" id="WP_357991067.1">
    <property type="nucleotide sequence ID" value="NZ_JBEYBR010000022.1"/>
</dbReference>
<dbReference type="Pfam" id="PF01370">
    <property type="entry name" value="Epimerase"/>
    <property type="match status" value="1"/>
</dbReference>
<dbReference type="PANTHER" id="PTHR43245">
    <property type="entry name" value="BIFUNCTIONAL POLYMYXIN RESISTANCE PROTEIN ARNA"/>
    <property type="match status" value="1"/>
</dbReference>
<dbReference type="InterPro" id="IPR050177">
    <property type="entry name" value="Lipid_A_modif_metabolic_enz"/>
</dbReference>
<feature type="domain" description="NAD-dependent epimerase/dehydratase" evidence="1">
    <location>
        <begin position="3"/>
        <end position="223"/>
    </location>
</feature>
<keyword evidence="3" id="KW-1185">Reference proteome</keyword>
<accession>A0ABV2X931</accession>
<reference evidence="2 3" key="1">
    <citation type="submission" date="2024-06" db="EMBL/GenBank/DDBJ databases">
        <title>The Natural Products Discovery Center: Release of the First 8490 Sequenced Strains for Exploring Actinobacteria Biosynthetic Diversity.</title>
        <authorList>
            <person name="Kalkreuter E."/>
            <person name="Kautsar S.A."/>
            <person name="Yang D."/>
            <person name="Bader C.D."/>
            <person name="Teijaro C.N."/>
            <person name="Fluegel L."/>
            <person name="Davis C.M."/>
            <person name="Simpson J.R."/>
            <person name="Lauterbach L."/>
            <person name="Steele A.D."/>
            <person name="Gui C."/>
            <person name="Meng S."/>
            <person name="Li G."/>
            <person name="Viehrig K."/>
            <person name="Ye F."/>
            <person name="Su P."/>
            <person name="Kiefer A.F."/>
            <person name="Nichols A."/>
            <person name="Cepeda A.J."/>
            <person name="Yan W."/>
            <person name="Fan B."/>
            <person name="Jiang Y."/>
            <person name="Adhikari A."/>
            <person name="Zheng C.-J."/>
            <person name="Schuster L."/>
            <person name="Cowan T.M."/>
            <person name="Smanski M.J."/>
            <person name="Chevrette M.G."/>
            <person name="De Carvalho L.P.S."/>
            <person name="Shen B."/>
        </authorList>
    </citation>
    <scope>NUCLEOTIDE SEQUENCE [LARGE SCALE GENOMIC DNA]</scope>
    <source>
        <strain evidence="2 3">NPDC019434</strain>
    </source>
</reference>
<evidence type="ECO:0000313" key="2">
    <source>
        <dbReference type="EMBL" id="MEU2122395.1"/>
    </source>
</evidence>
<protein>
    <submittedName>
        <fullName evidence="2">NAD(P)-dependent oxidoreductase</fullName>
    </submittedName>
</protein>
<gene>
    <name evidence="2" type="ORF">ABZ507_11260</name>
</gene>
<dbReference type="InterPro" id="IPR001509">
    <property type="entry name" value="Epimerase_deHydtase"/>
</dbReference>
<dbReference type="EMBL" id="JBEYBR010000022">
    <property type="protein sequence ID" value="MEU2122395.1"/>
    <property type="molecule type" value="Genomic_DNA"/>
</dbReference>
<evidence type="ECO:0000313" key="3">
    <source>
        <dbReference type="Proteomes" id="UP001550535"/>
    </source>
</evidence>
<dbReference type="Proteomes" id="UP001550535">
    <property type="component" value="Unassembled WGS sequence"/>
</dbReference>
<evidence type="ECO:0000259" key="1">
    <source>
        <dbReference type="Pfam" id="PF01370"/>
    </source>
</evidence>
<comment type="caution">
    <text evidence="2">The sequence shown here is derived from an EMBL/GenBank/DDBJ whole genome shotgun (WGS) entry which is preliminary data.</text>
</comment>
<dbReference type="Gene3D" id="3.40.50.720">
    <property type="entry name" value="NAD(P)-binding Rossmann-like Domain"/>
    <property type="match status" value="1"/>
</dbReference>
<dbReference type="SUPFAM" id="SSF51735">
    <property type="entry name" value="NAD(P)-binding Rossmann-fold domains"/>
    <property type="match status" value="1"/>
</dbReference>
<dbReference type="InterPro" id="IPR036291">
    <property type="entry name" value="NAD(P)-bd_dom_sf"/>
</dbReference>
<organism evidence="2 3">
    <name type="scientific">Nocardia niwae</name>
    <dbReference type="NCBI Taxonomy" id="626084"/>
    <lineage>
        <taxon>Bacteria</taxon>
        <taxon>Bacillati</taxon>
        <taxon>Actinomycetota</taxon>
        <taxon>Actinomycetes</taxon>
        <taxon>Mycobacteriales</taxon>
        <taxon>Nocardiaceae</taxon>
        <taxon>Nocardia</taxon>
    </lineage>
</organism>